<evidence type="ECO:0000313" key="8">
    <source>
        <dbReference type="Ensembl" id="ENSPMEP00000020539.1"/>
    </source>
</evidence>
<dbReference type="PANTHER" id="PTHR16024:SF19">
    <property type="entry name" value="XK-RELATED PROTEIN"/>
    <property type="match status" value="1"/>
</dbReference>
<feature type="transmembrane region" description="Helical" evidence="7">
    <location>
        <begin position="275"/>
        <end position="296"/>
    </location>
</feature>
<protein>
    <recommendedName>
        <fullName evidence="7">XK-related protein</fullName>
    </recommendedName>
</protein>
<evidence type="ECO:0000256" key="1">
    <source>
        <dbReference type="ARBA" id="ARBA00004651"/>
    </source>
</evidence>
<keyword evidence="5 7" id="KW-1133">Transmembrane helix</keyword>
<dbReference type="PANTHER" id="PTHR16024">
    <property type="entry name" value="XK-RELATED PROTEIN"/>
    <property type="match status" value="1"/>
</dbReference>
<evidence type="ECO:0000313" key="9">
    <source>
        <dbReference type="Proteomes" id="UP000261480"/>
    </source>
</evidence>
<name>A0A3B3XZK2_9TELE</name>
<dbReference type="Proteomes" id="UP000261480">
    <property type="component" value="Unplaced"/>
</dbReference>
<keyword evidence="3" id="KW-1003">Cell membrane</keyword>
<evidence type="ECO:0000256" key="5">
    <source>
        <dbReference type="ARBA" id="ARBA00022989"/>
    </source>
</evidence>
<dbReference type="InterPro" id="IPR018629">
    <property type="entry name" value="XK-rel"/>
</dbReference>
<reference evidence="8" key="1">
    <citation type="submission" date="2025-08" db="UniProtKB">
        <authorList>
            <consortium name="Ensembl"/>
        </authorList>
    </citation>
    <scope>IDENTIFICATION</scope>
</reference>
<feature type="transmembrane region" description="Helical" evidence="7">
    <location>
        <begin position="250"/>
        <end position="268"/>
    </location>
</feature>
<dbReference type="InterPro" id="IPR050895">
    <property type="entry name" value="XK-related_scramblase"/>
</dbReference>
<sequence length="410" mass="46669">MTFRVDCLLTTAGLPLFLVDIVLDVLAAVEFYKEGSYLCLGVLLVLLIGSSVLVQLYSWLWYSYDQFEMRTRVEESAKPGLGVLHWVQLGIYVSQLLTWWNRFHFRHVAVMETSDLSMLRIIETFSESAPQIVLMLTAALCVMTSEPSVISSSSVLKTIGSLSAVAYCVTTYHRCLRSFLPEKEEQSILSSLVFFTWNLLLLAARIVALALFASVFPCFIFTHFVCSWLLFCYFAWWADTHFMDTVGGEWLYRATVGLIWYFDWFNVVDGKTRTWAILYHCWILLDVSVLCGLWFWKMSWDPPDFELSRRQAAVVWGAVVAGYALGLVLRIVYYTCFHPKLNKDELRGGSAKMLADEVDSPPDDDDDGGRVMFRSVLRTSTGPSRPPLCNKRMKKLAENFYSSSADGAEV</sequence>
<evidence type="ECO:0000256" key="3">
    <source>
        <dbReference type="ARBA" id="ARBA00022475"/>
    </source>
</evidence>
<evidence type="ECO:0000256" key="4">
    <source>
        <dbReference type="ARBA" id="ARBA00022692"/>
    </source>
</evidence>
<evidence type="ECO:0000256" key="2">
    <source>
        <dbReference type="ARBA" id="ARBA00008789"/>
    </source>
</evidence>
<dbReference type="Ensembl" id="ENSPMET00000030226.1">
    <property type="protein sequence ID" value="ENSPMEP00000020539.1"/>
    <property type="gene ID" value="ENSPMEG00000023715.1"/>
</dbReference>
<feature type="transmembrane region" description="Helical" evidence="7">
    <location>
        <begin position="316"/>
        <end position="337"/>
    </location>
</feature>
<accession>A0A3B3XZK2</accession>
<dbReference type="GO" id="GO:0070782">
    <property type="term" value="P:phosphatidylserine exposure on apoptotic cell surface"/>
    <property type="evidence" value="ECO:0007669"/>
    <property type="project" value="TreeGrafter"/>
</dbReference>
<dbReference type="GO" id="GO:0043652">
    <property type="term" value="P:engulfment of apoptotic cell"/>
    <property type="evidence" value="ECO:0007669"/>
    <property type="project" value="TreeGrafter"/>
</dbReference>
<dbReference type="Pfam" id="PF09815">
    <property type="entry name" value="XK-related"/>
    <property type="match status" value="1"/>
</dbReference>
<keyword evidence="4 7" id="KW-0812">Transmembrane</keyword>
<evidence type="ECO:0000256" key="7">
    <source>
        <dbReference type="RuleBase" id="RU910716"/>
    </source>
</evidence>
<reference evidence="8" key="2">
    <citation type="submission" date="2025-09" db="UniProtKB">
        <authorList>
            <consortium name="Ensembl"/>
        </authorList>
    </citation>
    <scope>IDENTIFICATION</scope>
</reference>
<proteinExistence type="inferred from homology"/>
<dbReference type="AlphaFoldDB" id="A0A3B3XZK2"/>
<evidence type="ECO:0000256" key="6">
    <source>
        <dbReference type="ARBA" id="ARBA00023136"/>
    </source>
</evidence>
<comment type="subcellular location">
    <subcellularLocation>
        <location evidence="1">Cell membrane</location>
        <topology evidence="1">Multi-pass membrane protein</topology>
    </subcellularLocation>
    <subcellularLocation>
        <location evidence="7">Membrane</location>
        <topology evidence="7">Multi-pass membrane protein</topology>
    </subcellularLocation>
</comment>
<dbReference type="GO" id="GO:0005886">
    <property type="term" value="C:plasma membrane"/>
    <property type="evidence" value="ECO:0007669"/>
    <property type="project" value="UniProtKB-SubCell"/>
</dbReference>
<organism evidence="8 9">
    <name type="scientific">Poecilia mexicana</name>
    <dbReference type="NCBI Taxonomy" id="48701"/>
    <lineage>
        <taxon>Eukaryota</taxon>
        <taxon>Metazoa</taxon>
        <taxon>Chordata</taxon>
        <taxon>Craniata</taxon>
        <taxon>Vertebrata</taxon>
        <taxon>Euteleostomi</taxon>
        <taxon>Actinopterygii</taxon>
        <taxon>Neopterygii</taxon>
        <taxon>Teleostei</taxon>
        <taxon>Neoteleostei</taxon>
        <taxon>Acanthomorphata</taxon>
        <taxon>Ovalentaria</taxon>
        <taxon>Atherinomorphae</taxon>
        <taxon>Cyprinodontiformes</taxon>
        <taxon>Poeciliidae</taxon>
        <taxon>Poeciliinae</taxon>
        <taxon>Poecilia</taxon>
    </lineage>
</organism>
<dbReference type="GO" id="GO:1902742">
    <property type="term" value="P:apoptotic process involved in development"/>
    <property type="evidence" value="ECO:0007669"/>
    <property type="project" value="TreeGrafter"/>
</dbReference>
<keyword evidence="6 7" id="KW-0472">Membrane</keyword>
<feature type="transmembrane region" description="Helical" evidence="7">
    <location>
        <begin position="37"/>
        <end position="62"/>
    </location>
</feature>
<comment type="similarity">
    <text evidence="2 7">Belongs to the XK family.</text>
</comment>
<feature type="transmembrane region" description="Helical" evidence="7">
    <location>
        <begin position="219"/>
        <end position="238"/>
    </location>
</feature>
<keyword evidence="9" id="KW-1185">Reference proteome</keyword>